<feature type="compositionally biased region" description="Low complexity" evidence="2">
    <location>
        <begin position="129"/>
        <end position="141"/>
    </location>
</feature>
<feature type="region of interest" description="Disordered" evidence="2">
    <location>
        <begin position="109"/>
        <end position="157"/>
    </location>
</feature>
<dbReference type="AlphaFoldDB" id="A0A1E3QRM7"/>
<proteinExistence type="predicted"/>
<evidence type="ECO:0000313" key="3">
    <source>
        <dbReference type="EMBL" id="ODQ79597.1"/>
    </source>
</evidence>
<organism evidence="3 4">
    <name type="scientific">Babjeviella inositovora NRRL Y-12698</name>
    <dbReference type="NCBI Taxonomy" id="984486"/>
    <lineage>
        <taxon>Eukaryota</taxon>
        <taxon>Fungi</taxon>
        <taxon>Dikarya</taxon>
        <taxon>Ascomycota</taxon>
        <taxon>Saccharomycotina</taxon>
        <taxon>Pichiomycetes</taxon>
        <taxon>Serinales incertae sedis</taxon>
        <taxon>Babjeviella</taxon>
    </lineage>
</organism>
<evidence type="ECO:0000256" key="1">
    <source>
        <dbReference type="SAM" id="Coils"/>
    </source>
</evidence>
<protein>
    <submittedName>
        <fullName evidence="3">Uncharacterized protein</fullName>
    </submittedName>
</protein>
<feature type="coiled-coil region" evidence="1">
    <location>
        <begin position="29"/>
        <end position="90"/>
    </location>
</feature>
<evidence type="ECO:0000256" key="2">
    <source>
        <dbReference type="SAM" id="MobiDB-lite"/>
    </source>
</evidence>
<evidence type="ECO:0000313" key="4">
    <source>
        <dbReference type="Proteomes" id="UP000094336"/>
    </source>
</evidence>
<dbReference type="Proteomes" id="UP000094336">
    <property type="component" value="Unassembled WGS sequence"/>
</dbReference>
<reference evidence="4" key="1">
    <citation type="submission" date="2016-05" db="EMBL/GenBank/DDBJ databases">
        <title>Comparative genomics of biotechnologically important yeasts.</title>
        <authorList>
            <consortium name="DOE Joint Genome Institute"/>
            <person name="Riley R."/>
            <person name="Haridas S."/>
            <person name="Wolfe K.H."/>
            <person name="Lopes M.R."/>
            <person name="Hittinger C.T."/>
            <person name="Goker M."/>
            <person name="Salamov A."/>
            <person name="Wisecaver J."/>
            <person name="Long T.M."/>
            <person name="Aerts A.L."/>
            <person name="Barry K."/>
            <person name="Choi C."/>
            <person name="Clum A."/>
            <person name="Coughlan A.Y."/>
            <person name="Deshpande S."/>
            <person name="Douglass A.P."/>
            <person name="Hanson S.J."/>
            <person name="Klenk H.-P."/>
            <person name="Labutti K."/>
            <person name="Lapidus A."/>
            <person name="Lindquist E."/>
            <person name="Lipzen A."/>
            <person name="Meier-Kolthoff J.P."/>
            <person name="Ohm R.A."/>
            <person name="Otillar R.P."/>
            <person name="Pangilinan J."/>
            <person name="Peng Y."/>
            <person name="Rokas A."/>
            <person name="Rosa C.A."/>
            <person name="Scheuner C."/>
            <person name="Sibirny A.A."/>
            <person name="Slot J.C."/>
            <person name="Stielow J.B."/>
            <person name="Sun H."/>
            <person name="Kurtzman C.P."/>
            <person name="Blackwell M."/>
            <person name="Grigoriev I.V."/>
            <person name="Jeffries T.W."/>
        </authorList>
    </citation>
    <scope>NUCLEOTIDE SEQUENCE [LARGE SCALE GENOMIC DNA]</scope>
    <source>
        <strain evidence="4">NRRL Y-12698</strain>
    </source>
</reference>
<dbReference type="RefSeq" id="XP_018984925.1">
    <property type="nucleotide sequence ID" value="XM_019132809.1"/>
</dbReference>
<gene>
    <name evidence="3" type="ORF">BABINDRAFT_8502</name>
</gene>
<dbReference type="GeneID" id="30150662"/>
<name>A0A1E3QRM7_9ASCO</name>
<keyword evidence="4" id="KW-1185">Reference proteome</keyword>
<sequence>MNTELQSSLGEATLPEYTVQNLLTGQLDTEKLSQQIEALKNEITTIRYEMTLFTRKFANFSADTTPQRLYDDVSQQLARLAEKLQNYTAAYTKLVSLLQYSHDRLSREGNDAGAPALTPHTLDVLKGESSSAPPAKPQPKSLGNSAAKPISNKTVYD</sequence>
<dbReference type="EMBL" id="KV454432">
    <property type="protein sequence ID" value="ODQ79597.1"/>
    <property type="molecule type" value="Genomic_DNA"/>
</dbReference>
<keyword evidence="1" id="KW-0175">Coiled coil</keyword>
<accession>A0A1E3QRM7</accession>